<organism evidence="1 2">
    <name type="scientific">Candidatus Sysuiplasma superficiale</name>
    <dbReference type="NCBI Taxonomy" id="2823368"/>
    <lineage>
        <taxon>Archaea</taxon>
        <taxon>Methanobacteriati</taxon>
        <taxon>Thermoplasmatota</taxon>
        <taxon>Thermoplasmata</taxon>
        <taxon>Candidatus Sysuiplasmatales</taxon>
        <taxon>Candidatus Sysuiplasmataceae</taxon>
        <taxon>Candidatus Sysuiplasma</taxon>
    </lineage>
</organism>
<reference evidence="1" key="1">
    <citation type="submission" date="2021-05" db="EMBL/GenBank/DDBJ databases">
        <title>Genomic insights into ecological role and evolution of a novel Thermoplasmata order Candidatus Sysuiplasmatales.</title>
        <authorList>
            <person name="Yuan Y."/>
        </authorList>
    </citation>
    <scope>NUCLEOTIDE SEQUENCE</scope>
    <source>
        <strain evidence="1">TUT19-bin139</strain>
    </source>
</reference>
<accession>A0A8J7YN64</accession>
<gene>
    <name evidence="1" type="ORF">KIY12_03820</name>
</gene>
<protein>
    <submittedName>
        <fullName evidence="1">Histidine phosphatase family protein</fullName>
    </submittedName>
</protein>
<dbReference type="AlphaFoldDB" id="A0A8J7YN64"/>
<dbReference type="Gene3D" id="3.40.50.1240">
    <property type="entry name" value="Phosphoglycerate mutase-like"/>
    <property type="match status" value="1"/>
</dbReference>
<dbReference type="EMBL" id="JAHEAC010000022">
    <property type="protein sequence ID" value="MBX8643835.1"/>
    <property type="molecule type" value="Genomic_DNA"/>
</dbReference>
<evidence type="ECO:0000313" key="2">
    <source>
        <dbReference type="Proteomes" id="UP000750197"/>
    </source>
</evidence>
<sequence length="170" mass="18017">MARGSQCKASFFYFVRHGDYSVEDPNGDGRLTEKGAAQISSVASLLRSLHGSFSVIACSPLRRAIESAHMISSAVSAEVVIEESLEPEGDPAGALAGLYMKRGGPMIVVGHQPSLSRAIAGLCNDLETKRKIEKGGIACVYAEIRGGSLACSLRWILTPDGVRSARDNHA</sequence>
<evidence type="ECO:0000313" key="1">
    <source>
        <dbReference type="EMBL" id="MBX8643835.1"/>
    </source>
</evidence>
<dbReference type="InterPro" id="IPR029033">
    <property type="entry name" value="His_PPase_superfam"/>
</dbReference>
<dbReference type="Pfam" id="PF00300">
    <property type="entry name" value="His_Phos_1"/>
    <property type="match status" value="1"/>
</dbReference>
<proteinExistence type="predicted"/>
<dbReference type="SMART" id="SM00855">
    <property type="entry name" value="PGAM"/>
    <property type="match status" value="1"/>
</dbReference>
<dbReference type="InterPro" id="IPR013078">
    <property type="entry name" value="His_Pase_superF_clade-1"/>
</dbReference>
<dbReference type="SUPFAM" id="SSF53254">
    <property type="entry name" value="Phosphoglycerate mutase-like"/>
    <property type="match status" value="1"/>
</dbReference>
<name>A0A8J7YN64_9ARCH</name>
<comment type="caution">
    <text evidence="1">The sequence shown here is derived from an EMBL/GenBank/DDBJ whole genome shotgun (WGS) entry which is preliminary data.</text>
</comment>
<dbReference type="CDD" id="cd07067">
    <property type="entry name" value="HP_PGM_like"/>
    <property type="match status" value="1"/>
</dbReference>
<dbReference type="Proteomes" id="UP000750197">
    <property type="component" value="Unassembled WGS sequence"/>
</dbReference>